<feature type="compositionally biased region" description="Polar residues" evidence="4">
    <location>
        <begin position="32"/>
        <end position="48"/>
    </location>
</feature>
<feature type="domain" description="POPLD" evidence="6">
    <location>
        <begin position="500"/>
        <end position="591"/>
    </location>
</feature>
<dbReference type="PANTHER" id="PTHR22731:SF3">
    <property type="entry name" value="RIBONUCLEASES P_MRP PROTEIN SUBUNIT POP1"/>
    <property type="match status" value="1"/>
</dbReference>
<feature type="domain" description="POP1 C-terminal" evidence="7">
    <location>
        <begin position="749"/>
        <end position="820"/>
    </location>
</feature>
<comment type="caution">
    <text evidence="8">The sequence shown here is derived from an EMBL/GenBank/DDBJ whole genome shotgun (WGS) entry which is preliminary data.</text>
</comment>
<protein>
    <submittedName>
        <fullName evidence="8">Uncharacterized protein</fullName>
    </submittedName>
</protein>
<dbReference type="EMBL" id="JAACJJ010000043">
    <property type="protein sequence ID" value="KAF5314838.1"/>
    <property type="molecule type" value="Genomic_DNA"/>
</dbReference>
<feature type="domain" description="Pop1 N-terminal" evidence="5">
    <location>
        <begin position="61"/>
        <end position="134"/>
    </location>
</feature>
<dbReference type="AlphaFoldDB" id="A0A8H5B1J3"/>
<evidence type="ECO:0000259" key="7">
    <source>
        <dbReference type="Pfam" id="PF22770"/>
    </source>
</evidence>
<dbReference type="PANTHER" id="PTHR22731">
    <property type="entry name" value="RIBONUCLEASES P/MRP PROTEIN SUBUNIT POP1"/>
    <property type="match status" value="1"/>
</dbReference>
<feature type="region of interest" description="Disordered" evidence="4">
    <location>
        <begin position="269"/>
        <end position="289"/>
    </location>
</feature>
<organism evidence="8 9">
    <name type="scientific">Psilocybe cf. subviscida</name>
    <dbReference type="NCBI Taxonomy" id="2480587"/>
    <lineage>
        <taxon>Eukaryota</taxon>
        <taxon>Fungi</taxon>
        <taxon>Dikarya</taxon>
        <taxon>Basidiomycota</taxon>
        <taxon>Agaricomycotina</taxon>
        <taxon>Agaricomycetes</taxon>
        <taxon>Agaricomycetidae</taxon>
        <taxon>Agaricales</taxon>
        <taxon>Agaricineae</taxon>
        <taxon>Strophariaceae</taxon>
        <taxon>Psilocybe</taxon>
    </lineage>
</organism>
<feature type="region of interest" description="Disordered" evidence="4">
    <location>
        <begin position="1"/>
        <end position="50"/>
    </location>
</feature>
<sequence>MPPKRNGNGADEDLTGREKKKLKVSAARTIAVQPNQRAGPSSAATGSKNAELPSTIDLEKFVEARAFEINAMHDAMKTASASSTHRVWQTLPRHLRRRAASHDVRRVPLRLRDRAAAEMDSARKNFVPRKIPRRGKEKRVSRTDSFLKRQRDKIWLETHLWHAKRMHMENMWGYRLAISPTEKSYRPSHRASVHGSILHDASYYSCFEIRGHEHIIVSMLERCCDPQGPGVGSSRYLTGSRVLENHLYAIDAFPYGLIAPATVIWKPQSQSTPPPVDQKGKGKETDRVASRSNARSVWVRFHPSVFTEVFEVLKDAASRTLQDYKEQNGDMPEAVLELINMQGLLNVYEIMGPKASQVIKGALTPVNTSKRPAFAQFWNSLTNLQCAGSLPRGMVVGFTVEDPRLKFPPKNAKLTTQASSSPNITYPSSQLAESEIWDDTVRSKLAKPRFKKKDLDERRSKNDIPGTVLRARREDDRIPVLLIQRSIENRSSSDTQTIHGWTMIVPAGWSMPFFSSLVFTNTRVAGQRERQTQAYESGVSYFPRDYPSTAAYDGYAETRAAEEKMDWERKPPAKRVNFEKLGVVSPWSVDWDSLVGLPRKTSGDDASGGYVSTQREAEAMQEAAEDKSHVSPWLLRGVELPKILDNLRSSLNHSAGLLSEINRLRSKRKLSTLPSSVDASDVFKGALVNVKVTMLLRGSPKDLAVVYALSDEMCRKWKKLMHCQKVKASLDDETSEEIELATIIPEASSIIGRVTTGHYSLTRGHGFAIGSIPLTMFLELEQQSVRLHPNQNVSAKSVPILVGVQNADSQHCRVAALEVLLEA</sequence>
<evidence type="ECO:0000256" key="4">
    <source>
        <dbReference type="SAM" id="MobiDB-lite"/>
    </source>
</evidence>
<dbReference type="Pfam" id="PF22770">
    <property type="entry name" value="POP1_C"/>
    <property type="match status" value="1"/>
</dbReference>
<proteinExistence type="predicted"/>
<dbReference type="InterPro" id="IPR055079">
    <property type="entry name" value="POP1_C"/>
</dbReference>
<dbReference type="Proteomes" id="UP000567179">
    <property type="component" value="Unassembled WGS sequence"/>
</dbReference>
<dbReference type="Pfam" id="PF06978">
    <property type="entry name" value="POP1_N"/>
    <property type="match status" value="2"/>
</dbReference>
<dbReference type="GO" id="GO:0001682">
    <property type="term" value="P:tRNA 5'-leader removal"/>
    <property type="evidence" value="ECO:0007669"/>
    <property type="project" value="InterPro"/>
</dbReference>
<keyword evidence="9" id="KW-1185">Reference proteome</keyword>
<feature type="domain" description="Pop1 N-terminal" evidence="5">
    <location>
        <begin position="141"/>
        <end position="211"/>
    </location>
</feature>
<dbReference type="InterPro" id="IPR012590">
    <property type="entry name" value="POPLD_dom"/>
</dbReference>
<accession>A0A8H5B1J3</accession>
<dbReference type="InterPro" id="IPR039182">
    <property type="entry name" value="Pop1"/>
</dbReference>
<evidence type="ECO:0000256" key="3">
    <source>
        <dbReference type="ARBA" id="ARBA00023242"/>
    </source>
</evidence>
<dbReference type="InterPro" id="IPR009723">
    <property type="entry name" value="Pop1_N"/>
</dbReference>
<evidence type="ECO:0000313" key="8">
    <source>
        <dbReference type="EMBL" id="KAF5314838.1"/>
    </source>
</evidence>
<keyword evidence="2" id="KW-0819">tRNA processing</keyword>
<evidence type="ECO:0000313" key="9">
    <source>
        <dbReference type="Proteomes" id="UP000567179"/>
    </source>
</evidence>
<evidence type="ECO:0000259" key="5">
    <source>
        <dbReference type="Pfam" id="PF06978"/>
    </source>
</evidence>
<dbReference type="GO" id="GO:0005655">
    <property type="term" value="C:nucleolar ribonuclease P complex"/>
    <property type="evidence" value="ECO:0007669"/>
    <property type="project" value="InterPro"/>
</dbReference>
<comment type="subcellular location">
    <subcellularLocation>
        <location evidence="1">Nucleus</location>
    </subcellularLocation>
</comment>
<dbReference type="OrthoDB" id="442863at2759"/>
<gene>
    <name evidence="8" type="ORF">D9619_007064</name>
</gene>
<evidence type="ECO:0000259" key="6">
    <source>
        <dbReference type="Pfam" id="PF08170"/>
    </source>
</evidence>
<reference evidence="8 9" key="1">
    <citation type="journal article" date="2020" name="ISME J.">
        <title>Uncovering the hidden diversity of litter-decomposition mechanisms in mushroom-forming fungi.</title>
        <authorList>
            <person name="Floudas D."/>
            <person name="Bentzer J."/>
            <person name="Ahren D."/>
            <person name="Johansson T."/>
            <person name="Persson P."/>
            <person name="Tunlid A."/>
        </authorList>
    </citation>
    <scope>NUCLEOTIDE SEQUENCE [LARGE SCALE GENOMIC DNA]</scope>
    <source>
        <strain evidence="8 9">CBS 101986</strain>
    </source>
</reference>
<evidence type="ECO:0000256" key="1">
    <source>
        <dbReference type="ARBA" id="ARBA00004123"/>
    </source>
</evidence>
<name>A0A8H5B1J3_9AGAR</name>
<evidence type="ECO:0000256" key="2">
    <source>
        <dbReference type="ARBA" id="ARBA00022694"/>
    </source>
</evidence>
<feature type="compositionally biased region" description="Basic and acidic residues" evidence="4">
    <location>
        <begin position="278"/>
        <end position="289"/>
    </location>
</feature>
<dbReference type="GO" id="GO:0000172">
    <property type="term" value="C:ribonuclease MRP complex"/>
    <property type="evidence" value="ECO:0007669"/>
    <property type="project" value="InterPro"/>
</dbReference>
<keyword evidence="3" id="KW-0539">Nucleus</keyword>
<dbReference type="Pfam" id="PF08170">
    <property type="entry name" value="POPLD"/>
    <property type="match status" value="1"/>
</dbReference>